<protein>
    <submittedName>
        <fullName evidence="9">FecCD family ABC transporter permease</fullName>
    </submittedName>
</protein>
<dbReference type="SUPFAM" id="SSF81345">
    <property type="entry name" value="ABC transporter involved in vitamin B12 uptake, BtuC"/>
    <property type="match status" value="1"/>
</dbReference>
<feature type="transmembrane region" description="Helical" evidence="8">
    <location>
        <begin position="312"/>
        <end position="331"/>
    </location>
</feature>
<evidence type="ECO:0000256" key="6">
    <source>
        <dbReference type="ARBA" id="ARBA00022989"/>
    </source>
</evidence>
<keyword evidence="6 8" id="KW-1133">Transmembrane helix</keyword>
<dbReference type="InterPro" id="IPR000522">
    <property type="entry name" value="ABC_transptr_permease_BtuC"/>
</dbReference>
<dbReference type="InterPro" id="IPR037294">
    <property type="entry name" value="ABC_BtuC-like"/>
</dbReference>
<keyword evidence="7 8" id="KW-0472">Membrane</keyword>
<evidence type="ECO:0000313" key="10">
    <source>
        <dbReference type="Proteomes" id="UP001589818"/>
    </source>
</evidence>
<reference evidence="9 10" key="1">
    <citation type="submission" date="2024-09" db="EMBL/GenBank/DDBJ databases">
        <authorList>
            <person name="Sun Q."/>
            <person name="Mori K."/>
        </authorList>
    </citation>
    <scope>NUCLEOTIDE SEQUENCE [LARGE SCALE GENOMIC DNA]</scope>
    <source>
        <strain evidence="9 10">CCM 4839</strain>
    </source>
</reference>
<dbReference type="EMBL" id="JBHLVF010000013">
    <property type="protein sequence ID" value="MFC0392076.1"/>
    <property type="molecule type" value="Genomic_DNA"/>
</dbReference>
<keyword evidence="5 8" id="KW-0812">Transmembrane</keyword>
<evidence type="ECO:0000256" key="3">
    <source>
        <dbReference type="ARBA" id="ARBA00022448"/>
    </source>
</evidence>
<evidence type="ECO:0000256" key="1">
    <source>
        <dbReference type="ARBA" id="ARBA00004651"/>
    </source>
</evidence>
<dbReference type="Gene3D" id="1.10.3470.10">
    <property type="entry name" value="ABC transporter involved in vitamin B12 uptake, BtuC"/>
    <property type="match status" value="1"/>
</dbReference>
<proteinExistence type="inferred from homology"/>
<feature type="transmembrane region" description="Helical" evidence="8">
    <location>
        <begin position="121"/>
        <end position="142"/>
    </location>
</feature>
<feature type="transmembrane region" description="Helical" evidence="8">
    <location>
        <begin position="154"/>
        <end position="174"/>
    </location>
</feature>
<comment type="subcellular location">
    <subcellularLocation>
        <location evidence="1">Cell membrane</location>
        <topology evidence="1">Multi-pass membrane protein</topology>
    </subcellularLocation>
</comment>
<evidence type="ECO:0000313" key="9">
    <source>
        <dbReference type="EMBL" id="MFC0392076.1"/>
    </source>
</evidence>
<evidence type="ECO:0000256" key="8">
    <source>
        <dbReference type="SAM" id="Phobius"/>
    </source>
</evidence>
<evidence type="ECO:0000256" key="7">
    <source>
        <dbReference type="ARBA" id="ARBA00023136"/>
    </source>
</evidence>
<dbReference type="PANTHER" id="PTHR30472:SF23">
    <property type="entry name" value="IRON-UPTAKE SYSTEM PERMEASE PROTEIN FEUC"/>
    <property type="match status" value="1"/>
</dbReference>
<comment type="caution">
    <text evidence="9">The sequence shown here is derived from an EMBL/GenBank/DDBJ whole genome shotgun (WGS) entry which is preliminary data.</text>
</comment>
<evidence type="ECO:0000256" key="2">
    <source>
        <dbReference type="ARBA" id="ARBA00007935"/>
    </source>
</evidence>
<evidence type="ECO:0000256" key="5">
    <source>
        <dbReference type="ARBA" id="ARBA00022692"/>
    </source>
</evidence>
<dbReference type="Proteomes" id="UP001589818">
    <property type="component" value="Unassembled WGS sequence"/>
</dbReference>
<name>A0ABV6J8A6_9BACL</name>
<gene>
    <name evidence="9" type="ORF">ACFFJ8_11955</name>
</gene>
<keyword evidence="10" id="KW-1185">Reference proteome</keyword>
<feature type="transmembrane region" description="Helical" evidence="8">
    <location>
        <begin position="243"/>
        <end position="270"/>
    </location>
</feature>
<sequence>MSRRIKGRIAAVAALLLAVFYLNLTSGSLEMSIGDIVRTLLRINTEQDFTVTLFEYRLPRIILALLVGFGLAIAGTVIQGITNNGLADPGILGISAGAGTGIVVFIFFIHGSVVTEDWYSILIRPLFGWLGGILAAAIIFFLSWRKGMLDIPRFILIGIAISAGFSAISLYFSLKMDPNDFQKANIWLHGSIYNATWAYILSALPWVLLLTPVILYKHRILDLFQLKDETVKSLGILVNRQRIILILCSVGLVSACVSIAGNITFIGLIAPHISRQLVGIHHRYLLPVSGLMGMLLVLTADYIARNIAPTEIPVGIVAALVGVPYLIYLLLKRKV</sequence>
<comment type="similarity">
    <text evidence="2">Belongs to the binding-protein-dependent transport system permease family. FecCD subfamily.</text>
</comment>
<keyword evidence="4" id="KW-1003">Cell membrane</keyword>
<feature type="transmembrane region" description="Helical" evidence="8">
    <location>
        <begin position="90"/>
        <end position="109"/>
    </location>
</feature>
<organism evidence="9 10">
    <name type="scientific">Paenibacillus mendelii</name>
    <dbReference type="NCBI Taxonomy" id="206163"/>
    <lineage>
        <taxon>Bacteria</taxon>
        <taxon>Bacillati</taxon>
        <taxon>Bacillota</taxon>
        <taxon>Bacilli</taxon>
        <taxon>Bacillales</taxon>
        <taxon>Paenibacillaceae</taxon>
        <taxon>Paenibacillus</taxon>
    </lineage>
</organism>
<dbReference type="RefSeq" id="WP_256555383.1">
    <property type="nucleotide sequence ID" value="NZ_JANHOF010000007.1"/>
</dbReference>
<feature type="transmembrane region" description="Helical" evidence="8">
    <location>
        <begin position="282"/>
        <end position="300"/>
    </location>
</feature>
<feature type="transmembrane region" description="Helical" evidence="8">
    <location>
        <begin position="194"/>
        <end position="216"/>
    </location>
</feature>
<dbReference type="Pfam" id="PF01032">
    <property type="entry name" value="FecCD"/>
    <property type="match status" value="1"/>
</dbReference>
<accession>A0ABV6J8A6</accession>
<evidence type="ECO:0000256" key="4">
    <source>
        <dbReference type="ARBA" id="ARBA00022475"/>
    </source>
</evidence>
<dbReference type="CDD" id="cd06550">
    <property type="entry name" value="TM_ABC_iron-siderophores_like"/>
    <property type="match status" value="1"/>
</dbReference>
<keyword evidence="3" id="KW-0813">Transport</keyword>
<feature type="transmembrane region" description="Helical" evidence="8">
    <location>
        <begin position="58"/>
        <end position="78"/>
    </location>
</feature>
<dbReference type="PANTHER" id="PTHR30472">
    <property type="entry name" value="FERRIC ENTEROBACTIN TRANSPORT SYSTEM PERMEASE PROTEIN"/>
    <property type="match status" value="1"/>
</dbReference>